<evidence type="ECO:0008006" key="10">
    <source>
        <dbReference type="Google" id="ProtNLM"/>
    </source>
</evidence>
<accession>A0A9W7GZJ4</accession>
<feature type="compositionally biased region" description="Polar residues" evidence="6">
    <location>
        <begin position="1"/>
        <end position="16"/>
    </location>
</feature>
<dbReference type="GO" id="GO:0016020">
    <property type="term" value="C:membrane"/>
    <property type="evidence" value="ECO:0007669"/>
    <property type="project" value="UniProtKB-SubCell"/>
</dbReference>
<evidence type="ECO:0000256" key="7">
    <source>
        <dbReference type="SAM" id="Phobius"/>
    </source>
</evidence>
<feature type="transmembrane region" description="Helical" evidence="7">
    <location>
        <begin position="614"/>
        <end position="632"/>
    </location>
</feature>
<dbReference type="InterPro" id="IPR002549">
    <property type="entry name" value="AI-2E-like"/>
</dbReference>
<sequence length="689" mass="77471">MSKTNNENTSQNPSKSNKIKTRRGDEHPSSSEADEDVFQDPRSDDPSFSNSTPRRPKKKTRRKKCKKSPFSSDDPSVRMAMYVAMAHAGLVLTLTLLFGLTKLLQNYWRPIQWAILCSMPLRELQMLMVSFWAHPLSLGLFETLIAIPIAILRATTASLLDSHAAFLHLISYQSSFPSCFSPRAASGRRGRQKSRVISFSKLMQWLVTFGLFVIVYERIGFFSIPAITIPCFLAYISGFTVIIKPGIASTLSRLSSTRKRRKINYSIHNHKSLSFFGKIDQKITSMLFNRLNTMVGIGLILFLILGSMLGFLFFSYKIAIEGKEAVISLKIQLEENNYSEIIEIHKWIDENQIPELIDSYMSKFYETLSQNIDSLAVQHNVTEIVDGFKQYFAPTSTVSTINNEEICSQRPLYDTLYSIQSKVKKRDWKSIYGDINGVYGGLRSLIGNKDLLAKIKEFLLRSLDSTKRLFTSFSTVLASGVNLLFFVAILIVSGAAGLVNLIFELMVFLWLLYYLITSDSGGVMDHVLGMLPVSKSTRNRCAQVLDHAVSSVLLATVKLTLFQGCFTYLLCRLYRIHFLYMSTFLALFNALLPVTPAWISSIPAAIQLAMESRYIEAILLTTVHMIFLDYGTIAIQDEIPGHNAYLTGLSIFGGIAFFPSILEGAIMGPLVMTVIIALKNLYVEFVLAF</sequence>
<dbReference type="Proteomes" id="UP001165190">
    <property type="component" value="Unassembled WGS sequence"/>
</dbReference>
<feature type="transmembrane region" description="Helical" evidence="7">
    <location>
        <begin position="498"/>
        <end position="516"/>
    </location>
</feature>
<feature type="region of interest" description="Disordered" evidence="6">
    <location>
        <begin position="1"/>
        <end position="74"/>
    </location>
</feature>
<dbReference type="AlphaFoldDB" id="A0A9W7GZJ4"/>
<keyword evidence="4 7" id="KW-1133">Transmembrane helix</keyword>
<protein>
    <recommendedName>
        <fullName evidence="10">Transmembrane protein 245</fullName>
    </recommendedName>
</protein>
<feature type="transmembrane region" description="Helical" evidence="7">
    <location>
        <begin position="291"/>
        <end position="314"/>
    </location>
</feature>
<comment type="subcellular location">
    <subcellularLocation>
        <location evidence="1">Membrane</location>
        <topology evidence="1">Multi-pass membrane protein</topology>
    </subcellularLocation>
</comment>
<comment type="caution">
    <text evidence="8">The sequence shown here is derived from an EMBL/GenBank/DDBJ whole genome shotgun (WGS) entry which is preliminary data.</text>
</comment>
<feature type="transmembrane region" description="Helical" evidence="7">
    <location>
        <begin position="578"/>
        <end position="599"/>
    </location>
</feature>
<dbReference type="PANTHER" id="PTHR21716">
    <property type="entry name" value="TRANSMEMBRANE PROTEIN"/>
    <property type="match status" value="1"/>
</dbReference>
<evidence type="ECO:0000256" key="2">
    <source>
        <dbReference type="ARBA" id="ARBA00009773"/>
    </source>
</evidence>
<keyword evidence="5 7" id="KW-0472">Membrane</keyword>
<gene>
    <name evidence="8" type="ORF">HRI_000507000</name>
</gene>
<evidence type="ECO:0000313" key="9">
    <source>
        <dbReference type="Proteomes" id="UP001165190"/>
    </source>
</evidence>
<organism evidence="8 9">
    <name type="scientific">Hibiscus trionum</name>
    <name type="common">Flower of an hour</name>
    <dbReference type="NCBI Taxonomy" id="183268"/>
    <lineage>
        <taxon>Eukaryota</taxon>
        <taxon>Viridiplantae</taxon>
        <taxon>Streptophyta</taxon>
        <taxon>Embryophyta</taxon>
        <taxon>Tracheophyta</taxon>
        <taxon>Spermatophyta</taxon>
        <taxon>Magnoliopsida</taxon>
        <taxon>eudicotyledons</taxon>
        <taxon>Gunneridae</taxon>
        <taxon>Pentapetalae</taxon>
        <taxon>rosids</taxon>
        <taxon>malvids</taxon>
        <taxon>Malvales</taxon>
        <taxon>Malvaceae</taxon>
        <taxon>Malvoideae</taxon>
        <taxon>Hibiscus</taxon>
    </lineage>
</organism>
<evidence type="ECO:0000313" key="8">
    <source>
        <dbReference type="EMBL" id="GMI68377.1"/>
    </source>
</evidence>
<proteinExistence type="inferred from homology"/>
<dbReference type="EMBL" id="BSYR01000006">
    <property type="protein sequence ID" value="GMI68377.1"/>
    <property type="molecule type" value="Genomic_DNA"/>
</dbReference>
<dbReference type="OrthoDB" id="5970161at2759"/>
<keyword evidence="3 7" id="KW-0812">Transmembrane</keyword>
<feature type="transmembrane region" description="Helical" evidence="7">
    <location>
        <begin position="469"/>
        <end position="491"/>
    </location>
</feature>
<comment type="similarity">
    <text evidence="2">Belongs to the autoinducer-2 exporter (AI-2E) (TC 2.A.86) family.</text>
</comment>
<feature type="transmembrane region" description="Helical" evidence="7">
    <location>
        <begin position="222"/>
        <end position="243"/>
    </location>
</feature>
<evidence type="ECO:0000256" key="1">
    <source>
        <dbReference type="ARBA" id="ARBA00004141"/>
    </source>
</evidence>
<feature type="transmembrane region" description="Helical" evidence="7">
    <location>
        <begin position="79"/>
        <end position="101"/>
    </location>
</feature>
<feature type="transmembrane region" description="Helical" evidence="7">
    <location>
        <begin position="552"/>
        <end position="571"/>
    </location>
</feature>
<evidence type="ECO:0000256" key="4">
    <source>
        <dbReference type="ARBA" id="ARBA00022989"/>
    </source>
</evidence>
<evidence type="ECO:0000256" key="3">
    <source>
        <dbReference type="ARBA" id="ARBA00022692"/>
    </source>
</evidence>
<evidence type="ECO:0000256" key="5">
    <source>
        <dbReference type="ARBA" id="ARBA00023136"/>
    </source>
</evidence>
<reference evidence="8" key="1">
    <citation type="submission" date="2023-05" db="EMBL/GenBank/DDBJ databases">
        <title>Genome and transcriptome analyses reveal genes involved in the formation of fine ridges on petal epidermal cells in Hibiscus trionum.</title>
        <authorList>
            <person name="Koshimizu S."/>
            <person name="Masuda S."/>
            <person name="Ishii T."/>
            <person name="Shirasu K."/>
            <person name="Hoshino A."/>
            <person name="Arita M."/>
        </authorList>
    </citation>
    <scope>NUCLEOTIDE SEQUENCE</scope>
    <source>
        <strain evidence="8">Hamamatsu line</strain>
    </source>
</reference>
<feature type="compositionally biased region" description="Basic residues" evidence="6">
    <location>
        <begin position="54"/>
        <end position="67"/>
    </location>
</feature>
<evidence type="ECO:0000256" key="6">
    <source>
        <dbReference type="SAM" id="MobiDB-lite"/>
    </source>
</evidence>
<name>A0A9W7GZJ4_HIBTR</name>
<feature type="transmembrane region" description="Helical" evidence="7">
    <location>
        <begin position="139"/>
        <end position="160"/>
    </location>
</feature>
<dbReference type="PANTHER" id="PTHR21716:SF4">
    <property type="entry name" value="TRANSMEMBRANE PROTEIN 245"/>
    <property type="match status" value="1"/>
</dbReference>
<feature type="transmembrane region" description="Helical" evidence="7">
    <location>
        <begin position="196"/>
        <end position="216"/>
    </location>
</feature>
<keyword evidence="9" id="KW-1185">Reference proteome</keyword>